<dbReference type="Gene3D" id="2.20.28.10">
    <property type="match status" value="1"/>
</dbReference>
<reference evidence="7" key="1">
    <citation type="submission" date="2019-01" db="EMBL/GenBank/DDBJ databases">
        <title>Draft genomes of a novel of Sporanaerobacter strains.</title>
        <authorList>
            <person name="Ma S."/>
        </authorList>
    </citation>
    <scope>NUCLEOTIDE SEQUENCE [LARGE SCALE GENOMIC DNA]</scope>
    <source>
        <strain evidence="7">NJN-17</strain>
    </source>
</reference>
<dbReference type="GO" id="GO:0016491">
    <property type="term" value="F:oxidoreductase activity"/>
    <property type="evidence" value="ECO:0007669"/>
    <property type="project" value="InterPro"/>
</dbReference>
<dbReference type="InterPro" id="IPR009078">
    <property type="entry name" value="Ferritin-like_SF"/>
</dbReference>
<dbReference type="Proteomes" id="UP000287969">
    <property type="component" value="Chromosome"/>
</dbReference>
<dbReference type="AlphaFoldDB" id="A0A410QA44"/>
<evidence type="ECO:0000256" key="2">
    <source>
        <dbReference type="ARBA" id="ARBA00022448"/>
    </source>
</evidence>
<dbReference type="OrthoDB" id="9799749at2"/>
<feature type="domain" description="Ferritin-like diiron" evidence="5">
    <location>
        <begin position="1"/>
        <end position="143"/>
    </location>
</feature>
<dbReference type="InterPro" id="IPR048574">
    <property type="entry name" value="RUBY_RBDX"/>
</dbReference>
<keyword evidence="2" id="KW-0813">Transport</keyword>
<dbReference type="InterPro" id="IPR009040">
    <property type="entry name" value="Ferritin-like_diiron"/>
</dbReference>
<dbReference type="RefSeq" id="WP_071139629.1">
    <property type="nucleotide sequence ID" value="NZ_CP035282.1"/>
</dbReference>
<dbReference type="SUPFAM" id="SSF47240">
    <property type="entry name" value="Ferritin-like"/>
    <property type="match status" value="1"/>
</dbReference>
<evidence type="ECO:0000259" key="5">
    <source>
        <dbReference type="PROSITE" id="PS50905"/>
    </source>
</evidence>
<keyword evidence="7" id="KW-1185">Reference proteome</keyword>
<proteinExistence type="predicted"/>
<dbReference type="CDD" id="cd01041">
    <property type="entry name" value="Rubrerythrin"/>
    <property type="match status" value="1"/>
</dbReference>
<evidence type="ECO:0000313" key="6">
    <source>
        <dbReference type="EMBL" id="QAT60744.1"/>
    </source>
</evidence>
<dbReference type="PROSITE" id="PS50903">
    <property type="entry name" value="RUBREDOXIN_LIKE"/>
    <property type="match status" value="1"/>
</dbReference>
<comment type="cofactor">
    <cofactor evidence="1">
        <name>Fe(3+)</name>
        <dbReference type="ChEBI" id="CHEBI:29034"/>
    </cofactor>
</comment>
<keyword evidence="3" id="KW-0249">Electron transport</keyword>
<dbReference type="KEGG" id="spoa:EQM13_03695"/>
<dbReference type="SUPFAM" id="SSF57802">
    <property type="entry name" value="Rubredoxin-like"/>
    <property type="match status" value="1"/>
</dbReference>
<dbReference type="InterPro" id="IPR012347">
    <property type="entry name" value="Ferritin-like"/>
</dbReference>
<evidence type="ECO:0000259" key="4">
    <source>
        <dbReference type="PROSITE" id="PS50903"/>
    </source>
</evidence>
<evidence type="ECO:0000256" key="1">
    <source>
        <dbReference type="ARBA" id="ARBA00001965"/>
    </source>
</evidence>
<dbReference type="Gene3D" id="1.20.1260.10">
    <property type="match status" value="1"/>
</dbReference>
<dbReference type="GO" id="GO:0005506">
    <property type="term" value="F:iron ion binding"/>
    <property type="evidence" value="ECO:0007669"/>
    <property type="project" value="InterPro"/>
</dbReference>
<name>A0A410QA44_9FIRM</name>
<protein>
    <submittedName>
        <fullName evidence="6">Rubrerythrin family protein</fullName>
    </submittedName>
</protein>
<evidence type="ECO:0000256" key="3">
    <source>
        <dbReference type="ARBA" id="ARBA00022982"/>
    </source>
</evidence>
<dbReference type="Pfam" id="PF21349">
    <property type="entry name" value="RUBY_RBDX"/>
    <property type="match status" value="1"/>
</dbReference>
<dbReference type="PANTHER" id="PTHR33746:SF4">
    <property type="entry name" value="RUBRERYTHRIN"/>
    <property type="match status" value="1"/>
</dbReference>
<dbReference type="PROSITE" id="PS50905">
    <property type="entry name" value="FERRITIN_LIKE"/>
    <property type="match status" value="1"/>
</dbReference>
<dbReference type="EMBL" id="CP035282">
    <property type="protein sequence ID" value="QAT60744.1"/>
    <property type="molecule type" value="Genomic_DNA"/>
</dbReference>
<dbReference type="Pfam" id="PF02915">
    <property type="entry name" value="Rubrerythrin"/>
    <property type="match status" value="1"/>
</dbReference>
<evidence type="ECO:0000313" key="7">
    <source>
        <dbReference type="Proteomes" id="UP000287969"/>
    </source>
</evidence>
<dbReference type="PANTHER" id="PTHR33746">
    <property type="entry name" value="RUBRERYTHRIN"/>
    <property type="match status" value="1"/>
</dbReference>
<dbReference type="InterPro" id="IPR052753">
    <property type="entry name" value="Rbr2/Nigerythrin"/>
</dbReference>
<feature type="domain" description="Rubredoxin-like" evidence="4">
    <location>
        <begin position="148"/>
        <end position="181"/>
    </location>
</feature>
<dbReference type="InterPro" id="IPR003251">
    <property type="entry name" value="Rr_diiron-bd_dom"/>
</dbReference>
<gene>
    <name evidence="6" type="ORF">EQM13_03695</name>
</gene>
<accession>A0A410QA44</accession>
<organism evidence="6 7">
    <name type="scientific">Acidilutibacter cellobiosedens</name>
    <dbReference type="NCBI Taxonomy" id="2507161"/>
    <lineage>
        <taxon>Bacteria</taxon>
        <taxon>Bacillati</taxon>
        <taxon>Bacillota</taxon>
        <taxon>Tissierellia</taxon>
        <taxon>Tissierellales</taxon>
        <taxon>Acidilutibacteraceae</taxon>
        <taxon>Acidilutibacter</taxon>
    </lineage>
</organism>
<sequence length="181" mass="19823">MHDMTAKNLRSAFGGESQAHMRYLIWGEKAEKDGFPNVARLFRAVASAEQIHATAHFKALKNVKGDFDVTSGAGFGFGTTSENLEAAKNGELFEVNEMYPAYINVAEMQEEKEAINSMKFAIAAEKVHAKLFEEAKKAVDSGKDIEADKIYVCPFCGFVEIGGPVDKCPICGAPNSKFKIF</sequence>
<dbReference type="InterPro" id="IPR024934">
    <property type="entry name" value="Rubredoxin-like_dom"/>
</dbReference>